<evidence type="ECO:0000313" key="6">
    <source>
        <dbReference type="Proteomes" id="UP000829364"/>
    </source>
</evidence>
<evidence type="ECO:0000256" key="1">
    <source>
        <dbReference type="ARBA" id="ARBA00004496"/>
    </source>
</evidence>
<dbReference type="RefSeq" id="XP_047841404.1">
    <property type="nucleotide sequence ID" value="XM_047985427.1"/>
</dbReference>
<dbReference type="Gene3D" id="3.40.1230.10">
    <property type="entry name" value="MTH938-like"/>
    <property type="match status" value="1"/>
</dbReference>
<name>A0A9Q8QEB1_9HYPO</name>
<protein>
    <recommendedName>
        <fullName evidence="4">Mth938 domain-containing protein</fullName>
    </recommendedName>
</protein>
<dbReference type="Proteomes" id="UP000829364">
    <property type="component" value="Chromosome 3"/>
</dbReference>
<evidence type="ECO:0000256" key="4">
    <source>
        <dbReference type="ARBA" id="ARBA00074293"/>
    </source>
</evidence>
<dbReference type="KEGG" id="ptkz:JDV02_004230"/>
<dbReference type="PANTHER" id="PTHR15811:SF5">
    <property type="entry name" value="MTH938 DOMAIN-CONTAINING PROTEIN"/>
    <property type="match status" value="1"/>
</dbReference>
<keyword evidence="6" id="KW-1185">Reference proteome</keyword>
<comment type="subcellular location">
    <subcellularLocation>
        <location evidence="1">Cytoplasm</location>
    </subcellularLocation>
</comment>
<evidence type="ECO:0000256" key="3">
    <source>
        <dbReference type="ARBA" id="ARBA00061510"/>
    </source>
</evidence>
<gene>
    <name evidence="5" type="ORF">JDV02_004230</name>
</gene>
<dbReference type="GO" id="GO:0005737">
    <property type="term" value="C:cytoplasm"/>
    <property type="evidence" value="ECO:0007669"/>
    <property type="project" value="UniProtKB-SubCell"/>
</dbReference>
<comment type="similarity">
    <text evidence="3">Belongs to the AAMDC family.</text>
</comment>
<sequence>MTSPTVKALSWGIMEIPDVGNGKDFKLWPGGGREWNWGETGTRHRPGIQVSDIEELITKGATVVVLSRGFENKLRVDAGVLDYLADKNVSVHIAATPEAVTMYNSLAGTTLVGGLFHSTC</sequence>
<dbReference type="GeneID" id="72066185"/>
<dbReference type="Pfam" id="PF04430">
    <property type="entry name" value="DUF498"/>
    <property type="match status" value="1"/>
</dbReference>
<organism evidence="5 6">
    <name type="scientific">Purpureocillium takamizusanense</name>
    <dbReference type="NCBI Taxonomy" id="2060973"/>
    <lineage>
        <taxon>Eukaryota</taxon>
        <taxon>Fungi</taxon>
        <taxon>Dikarya</taxon>
        <taxon>Ascomycota</taxon>
        <taxon>Pezizomycotina</taxon>
        <taxon>Sordariomycetes</taxon>
        <taxon>Hypocreomycetidae</taxon>
        <taxon>Hypocreales</taxon>
        <taxon>Ophiocordycipitaceae</taxon>
        <taxon>Purpureocillium</taxon>
    </lineage>
</organism>
<dbReference type="OrthoDB" id="413520at2759"/>
<evidence type="ECO:0000256" key="2">
    <source>
        <dbReference type="ARBA" id="ARBA00022490"/>
    </source>
</evidence>
<evidence type="ECO:0000313" key="5">
    <source>
        <dbReference type="EMBL" id="UNI17923.1"/>
    </source>
</evidence>
<keyword evidence="2" id="KW-0963">Cytoplasm</keyword>
<reference evidence="5" key="1">
    <citation type="submission" date="2021-11" db="EMBL/GenBank/DDBJ databases">
        <title>Purpureocillium_takamizusanense_genome.</title>
        <authorList>
            <person name="Nguyen N.-H."/>
        </authorList>
    </citation>
    <scope>NUCLEOTIDE SEQUENCE</scope>
    <source>
        <strain evidence="5">PT3</strain>
    </source>
</reference>
<dbReference type="SUPFAM" id="SSF64076">
    <property type="entry name" value="MTH938-like"/>
    <property type="match status" value="1"/>
</dbReference>
<dbReference type="PANTHER" id="PTHR15811">
    <property type="entry name" value="MTH938 DOMAIN-CONTAINING PROTEIN"/>
    <property type="match status" value="1"/>
</dbReference>
<dbReference type="AlphaFoldDB" id="A0A9Q8QEB1"/>
<dbReference type="FunFam" id="3.40.1230.10:FF:000001">
    <property type="entry name" value="Adipogenesis-associated, Mth938 domain-containing"/>
    <property type="match status" value="1"/>
</dbReference>
<dbReference type="EMBL" id="CP086356">
    <property type="protein sequence ID" value="UNI17923.1"/>
    <property type="molecule type" value="Genomic_DNA"/>
</dbReference>
<dbReference type="InterPro" id="IPR036748">
    <property type="entry name" value="MTH938-like_sf"/>
</dbReference>
<dbReference type="InterPro" id="IPR007523">
    <property type="entry name" value="NDUFAF3/AAMDC"/>
</dbReference>
<proteinExistence type="inferred from homology"/>
<accession>A0A9Q8QEB1</accession>